<dbReference type="Gramene" id="KCW78227">
    <property type="protein sequence ID" value="KCW78227"/>
    <property type="gene ID" value="EUGRSUZ_D024122"/>
</dbReference>
<evidence type="ECO:0000313" key="1">
    <source>
        <dbReference type="EMBL" id="KCW78227.1"/>
    </source>
</evidence>
<feature type="non-terminal residue" evidence="1">
    <location>
        <position position="1"/>
    </location>
</feature>
<dbReference type="InParanoid" id="A0A059CIK6"/>
<dbReference type="AlphaFoldDB" id="A0A059CIK6"/>
<sequence>TGESRKCVQMRNLPSSLSKLSPSESRCSTLKDVKRCNLSEFHSFIALLQQRETMGPRIHVLL</sequence>
<dbReference type="EMBL" id="KK198756">
    <property type="protein sequence ID" value="KCW78227.1"/>
    <property type="molecule type" value="Genomic_DNA"/>
</dbReference>
<protein>
    <submittedName>
        <fullName evidence="1">Uncharacterized protein</fullName>
    </submittedName>
</protein>
<organism evidence="1">
    <name type="scientific">Eucalyptus grandis</name>
    <name type="common">Flooded gum</name>
    <dbReference type="NCBI Taxonomy" id="71139"/>
    <lineage>
        <taxon>Eukaryota</taxon>
        <taxon>Viridiplantae</taxon>
        <taxon>Streptophyta</taxon>
        <taxon>Embryophyta</taxon>
        <taxon>Tracheophyta</taxon>
        <taxon>Spermatophyta</taxon>
        <taxon>Magnoliopsida</taxon>
        <taxon>eudicotyledons</taxon>
        <taxon>Gunneridae</taxon>
        <taxon>Pentapetalae</taxon>
        <taxon>rosids</taxon>
        <taxon>malvids</taxon>
        <taxon>Myrtales</taxon>
        <taxon>Myrtaceae</taxon>
        <taxon>Myrtoideae</taxon>
        <taxon>Eucalypteae</taxon>
        <taxon>Eucalyptus</taxon>
    </lineage>
</organism>
<reference evidence="1" key="1">
    <citation type="submission" date="2013-07" db="EMBL/GenBank/DDBJ databases">
        <title>The genome of Eucalyptus grandis.</title>
        <authorList>
            <person name="Schmutz J."/>
            <person name="Hayes R."/>
            <person name="Myburg A."/>
            <person name="Tuskan G."/>
            <person name="Grattapaglia D."/>
            <person name="Rokhsar D.S."/>
        </authorList>
    </citation>
    <scope>NUCLEOTIDE SEQUENCE</scope>
    <source>
        <tissue evidence="1">Leaf extractions</tissue>
    </source>
</reference>
<name>A0A059CIK6_EUCGR</name>
<gene>
    <name evidence="1" type="ORF">EUGRSUZ_D024122</name>
</gene>
<accession>A0A059CIK6</accession>
<proteinExistence type="predicted"/>